<reference evidence="6 7" key="1">
    <citation type="submission" date="2023-01" db="EMBL/GenBank/DDBJ databases">
        <title>Analysis of 21 Apiospora genomes using comparative genomics revels a genus with tremendous synthesis potential of carbohydrate active enzymes and secondary metabolites.</title>
        <authorList>
            <person name="Sorensen T."/>
        </authorList>
    </citation>
    <scope>NUCLEOTIDE SEQUENCE [LARGE SCALE GENOMIC DNA]</scope>
    <source>
        <strain evidence="6 7">CBS 117206</strain>
    </source>
</reference>
<dbReference type="Proteomes" id="UP001392437">
    <property type="component" value="Unassembled WGS sequence"/>
</dbReference>
<keyword evidence="5" id="KW-0503">Monooxygenase</keyword>
<keyword evidence="3" id="KW-0560">Oxidoreductase</keyword>
<protein>
    <submittedName>
        <fullName evidence="6">Uncharacterized protein</fullName>
    </submittedName>
</protein>
<sequence length="184" mass="19709">MGNKPIIVLTSPEKARDLLDTRGHIYSSRPESYISDISSGRLHFADMANSRTPRASDPQLARLHECFAEWSALQGQTMTALADICPVLRYLPDTLFPARRRARGSYRKQLGIFLGRWDGARGRILSGAGHTSSKPKKEAFSGELAAFICGILLTAGSDTVAVAPAPFAAGSCGEEREAGAGGFA</sequence>
<comment type="similarity">
    <text evidence="1">Belongs to the cytochrome P450 family.</text>
</comment>
<dbReference type="GO" id="GO:0020037">
    <property type="term" value="F:heme binding"/>
    <property type="evidence" value="ECO:0007669"/>
    <property type="project" value="InterPro"/>
</dbReference>
<evidence type="ECO:0000256" key="2">
    <source>
        <dbReference type="ARBA" id="ARBA00022723"/>
    </source>
</evidence>
<evidence type="ECO:0000256" key="5">
    <source>
        <dbReference type="ARBA" id="ARBA00023033"/>
    </source>
</evidence>
<organism evidence="6 7">
    <name type="scientific">Apiospora kogelbergensis</name>
    <dbReference type="NCBI Taxonomy" id="1337665"/>
    <lineage>
        <taxon>Eukaryota</taxon>
        <taxon>Fungi</taxon>
        <taxon>Dikarya</taxon>
        <taxon>Ascomycota</taxon>
        <taxon>Pezizomycotina</taxon>
        <taxon>Sordariomycetes</taxon>
        <taxon>Xylariomycetidae</taxon>
        <taxon>Amphisphaeriales</taxon>
        <taxon>Apiosporaceae</taxon>
        <taxon>Apiospora</taxon>
    </lineage>
</organism>
<name>A0AAW0R2A2_9PEZI</name>
<evidence type="ECO:0000313" key="6">
    <source>
        <dbReference type="EMBL" id="KAK8121390.1"/>
    </source>
</evidence>
<keyword evidence="2" id="KW-0479">Metal-binding</keyword>
<keyword evidence="7" id="KW-1185">Reference proteome</keyword>
<accession>A0AAW0R2A2</accession>
<evidence type="ECO:0000256" key="4">
    <source>
        <dbReference type="ARBA" id="ARBA00023004"/>
    </source>
</evidence>
<dbReference type="GO" id="GO:0005506">
    <property type="term" value="F:iron ion binding"/>
    <property type="evidence" value="ECO:0007669"/>
    <property type="project" value="InterPro"/>
</dbReference>
<dbReference type="SUPFAM" id="SSF48264">
    <property type="entry name" value="Cytochrome P450"/>
    <property type="match status" value="1"/>
</dbReference>
<keyword evidence="4" id="KW-0408">Iron</keyword>
<dbReference type="InterPro" id="IPR036396">
    <property type="entry name" value="Cyt_P450_sf"/>
</dbReference>
<dbReference type="GO" id="GO:0004497">
    <property type="term" value="F:monooxygenase activity"/>
    <property type="evidence" value="ECO:0007669"/>
    <property type="project" value="UniProtKB-KW"/>
</dbReference>
<dbReference type="InterPro" id="IPR050364">
    <property type="entry name" value="Cytochrome_P450_fung"/>
</dbReference>
<proteinExistence type="inferred from homology"/>
<dbReference type="AlphaFoldDB" id="A0AAW0R2A2"/>
<evidence type="ECO:0000313" key="7">
    <source>
        <dbReference type="Proteomes" id="UP001392437"/>
    </source>
</evidence>
<evidence type="ECO:0000256" key="1">
    <source>
        <dbReference type="ARBA" id="ARBA00010617"/>
    </source>
</evidence>
<dbReference type="PANTHER" id="PTHR46300:SF2">
    <property type="entry name" value="CYTOCHROME P450 MONOOXYGENASE ALNH-RELATED"/>
    <property type="match status" value="1"/>
</dbReference>
<comment type="caution">
    <text evidence="6">The sequence shown here is derived from an EMBL/GenBank/DDBJ whole genome shotgun (WGS) entry which is preliminary data.</text>
</comment>
<dbReference type="GO" id="GO:0016705">
    <property type="term" value="F:oxidoreductase activity, acting on paired donors, with incorporation or reduction of molecular oxygen"/>
    <property type="evidence" value="ECO:0007669"/>
    <property type="project" value="InterPro"/>
</dbReference>
<dbReference type="PANTHER" id="PTHR46300">
    <property type="entry name" value="P450, PUTATIVE (EUROFUNG)-RELATED-RELATED"/>
    <property type="match status" value="1"/>
</dbReference>
<evidence type="ECO:0000256" key="3">
    <source>
        <dbReference type="ARBA" id="ARBA00023002"/>
    </source>
</evidence>
<gene>
    <name evidence="6" type="ORF">PG999_005510</name>
</gene>
<dbReference type="EMBL" id="JAQQWP010000004">
    <property type="protein sequence ID" value="KAK8121390.1"/>
    <property type="molecule type" value="Genomic_DNA"/>
</dbReference>